<organism evidence="4 5">
    <name type="scientific">Prauserella endophytica</name>
    <dbReference type="NCBI Taxonomy" id="1592324"/>
    <lineage>
        <taxon>Bacteria</taxon>
        <taxon>Bacillati</taxon>
        <taxon>Actinomycetota</taxon>
        <taxon>Actinomycetes</taxon>
        <taxon>Pseudonocardiales</taxon>
        <taxon>Pseudonocardiaceae</taxon>
        <taxon>Prauserella</taxon>
        <taxon>Prauserella coralliicola group</taxon>
    </lineage>
</organism>
<feature type="compositionally biased region" description="Basic and acidic residues" evidence="1">
    <location>
        <begin position="168"/>
        <end position="188"/>
    </location>
</feature>
<protein>
    <submittedName>
        <fullName evidence="4">DUF917 domain-containing protein</fullName>
    </submittedName>
</protein>
<reference evidence="4 5" key="1">
    <citation type="journal article" date="2015" name="Antonie Van Leeuwenhoek">
        <title>Prauserella endophytica sp. nov., an endophytic actinobacterium isolated from Tamarix taklamakanensis.</title>
        <authorList>
            <person name="Liu J.M."/>
            <person name="Habden X."/>
            <person name="Guo L."/>
            <person name="Tuo L."/>
            <person name="Jiang Z.K."/>
            <person name="Liu S.W."/>
            <person name="Liu X.F."/>
            <person name="Chen L."/>
            <person name="Li R.F."/>
            <person name="Zhang Y.Q."/>
            <person name="Sun C.H."/>
        </authorList>
    </citation>
    <scope>NUCLEOTIDE SEQUENCE [LARGE SCALE GENOMIC DNA]</scope>
    <source>
        <strain evidence="4 5">CGMCC 4.7182</strain>
    </source>
</reference>
<dbReference type="InterPro" id="IPR010318">
    <property type="entry name" value="S-Me-THD_N"/>
</dbReference>
<evidence type="ECO:0000256" key="1">
    <source>
        <dbReference type="SAM" id="MobiDB-lite"/>
    </source>
</evidence>
<feature type="domain" description="S-Me-THD N-terminal" evidence="2">
    <location>
        <begin position="219"/>
        <end position="376"/>
    </location>
</feature>
<dbReference type="Proteomes" id="UP000309992">
    <property type="component" value="Unassembled WGS sequence"/>
</dbReference>
<feature type="compositionally biased region" description="Basic residues" evidence="1">
    <location>
        <begin position="7"/>
        <end position="23"/>
    </location>
</feature>
<evidence type="ECO:0000313" key="5">
    <source>
        <dbReference type="Proteomes" id="UP000309992"/>
    </source>
</evidence>
<name>A0ABY2RU84_9PSEU</name>
<feature type="region of interest" description="Disordered" evidence="1">
    <location>
        <begin position="1"/>
        <end position="108"/>
    </location>
</feature>
<proteinExistence type="predicted"/>
<dbReference type="SUPFAM" id="SSF160991">
    <property type="entry name" value="CV3147-like"/>
    <property type="match status" value="1"/>
</dbReference>
<feature type="compositionally biased region" description="Low complexity" evidence="1">
    <location>
        <begin position="24"/>
        <end position="33"/>
    </location>
</feature>
<dbReference type="EMBL" id="SWMS01000034">
    <property type="protein sequence ID" value="TKG60806.1"/>
    <property type="molecule type" value="Genomic_DNA"/>
</dbReference>
<dbReference type="InterPro" id="IPR048350">
    <property type="entry name" value="S-Me-THD-like_C"/>
</dbReference>
<gene>
    <name evidence="4" type="ORF">FCN18_34760</name>
</gene>
<feature type="compositionally biased region" description="Basic and acidic residues" evidence="1">
    <location>
        <begin position="36"/>
        <end position="45"/>
    </location>
</feature>
<evidence type="ECO:0000259" key="3">
    <source>
        <dbReference type="Pfam" id="PF20906"/>
    </source>
</evidence>
<dbReference type="InterPro" id="IPR027479">
    <property type="entry name" value="S-Me-THD_N_sf"/>
</dbReference>
<dbReference type="Pfam" id="PF20906">
    <property type="entry name" value="S-Me-THD_C"/>
    <property type="match status" value="1"/>
</dbReference>
<comment type="caution">
    <text evidence="4">The sequence shown here is derived from an EMBL/GenBank/DDBJ whole genome shotgun (WGS) entry which is preliminary data.</text>
</comment>
<sequence length="572" mass="60921">MSARYAAARRRAVLVRHRRRRTRLGGTPAGTARARARSEVGDDPARRRRAERSRQRDDRRRGRHDLHDRRGPRRAPARRGRSPGRTRCAAGRTATGSHHHRHRVVPGRPRAVAARLTRRLPGGHRQRRPRPGHRRCGLLRTDVVGRPRRARRLDRRAAPAATCHRGSRLRDGRDERRPAGLRADRRVQRDRPCVRARGDLPSPRSCCGGSTSVNAVTAEDLPTLAAGAHLLASGAGRTDVDGVLHWLSALLTEHGPVPLVQPDELAPDTACAAIGLVGSVTALAELPMVGDEPLQVVRALEARLGTKLGAVAALDAATANALTPVAAAASLGLPLVDCDGMGRVFPLIHQTSFALAGVSLTPLAAVGATGDTLILDATPERAERLLRAAVNVSGGWMLTAMYPTTTARLPSAGIVGSISRAIAVGRALLDATDTDDLAIRLKAQAGSRVLGTGRVVELEHRTRPADTGHPAYPSSIVVRSHAEPVRLIRLEAQNELLLALVDGAVAAAVPDIICLLDPHDGHVIDVESVTVGSEVQVVVVPAADVWHTPQGLALVGPRSFGFPLSGMGRQGM</sequence>
<evidence type="ECO:0000313" key="4">
    <source>
        <dbReference type="EMBL" id="TKG60806.1"/>
    </source>
</evidence>
<dbReference type="Gene3D" id="2.40.390.10">
    <property type="entry name" value="CV3147-like"/>
    <property type="match status" value="1"/>
</dbReference>
<feature type="compositionally biased region" description="Basic residues" evidence="1">
    <location>
        <begin position="70"/>
        <end position="84"/>
    </location>
</feature>
<accession>A0ABY2RU84</accession>
<feature type="domain" description="S-Me-THD-like C-terminal" evidence="3">
    <location>
        <begin position="379"/>
        <end position="563"/>
    </location>
</feature>
<keyword evidence="5" id="KW-1185">Reference proteome</keyword>
<dbReference type="Pfam" id="PF06032">
    <property type="entry name" value="S-Me-THD_N"/>
    <property type="match status" value="1"/>
</dbReference>
<feature type="compositionally biased region" description="Basic and acidic residues" evidence="1">
    <location>
        <begin position="52"/>
        <end position="69"/>
    </location>
</feature>
<dbReference type="Gene3D" id="3.40.1610.10">
    <property type="entry name" value="CV3147-like domain"/>
    <property type="match status" value="1"/>
</dbReference>
<dbReference type="InterPro" id="IPR024071">
    <property type="entry name" value="S-Me-THD_C_sf"/>
</dbReference>
<feature type="region of interest" description="Disordered" evidence="1">
    <location>
        <begin position="150"/>
        <end position="188"/>
    </location>
</feature>
<evidence type="ECO:0000259" key="2">
    <source>
        <dbReference type="Pfam" id="PF06032"/>
    </source>
</evidence>